<evidence type="ECO:0000256" key="2">
    <source>
        <dbReference type="SAM" id="SignalP"/>
    </source>
</evidence>
<gene>
    <name evidence="3" type="ORF">TWF696_009855</name>
</gene>
<accession>A0AAV9UBS8</accession>
<feature type="compositionally biased region" description="Pro residues" evidence="1">
    <location>
        <begin position="126"/>
        <end position="150"/>
    </location>
</feature>
<dbReference type="EMBL" id="JAVHNQ010000009">
    <property type="protein sequence ID" value="KAK6339065.1"/>
    <property type="molecule type" value="Genomic_DNA"/>
</dbReference>
<comment type="caution">
    <text evidence="3">The sequence shown here is derived from an EMBL/GenBank/DDBJ whole genome shotgun (WGS) entry which is preliminary data.</text>
</comment>
<reference evidence="3 4" key="1">
    <citation type="submission" date="2019-10" db="EMBL/GenBank/DDBJ databases">
        <authorList>
            <person name="Palmer J.M."/>
        </authorList>
    </citation>
    <scope>NUCLEOTIDE SEQUENCE [LARGE SCALE GENOMIC DNA]</scope>
    <source>
        <strain evidence="3 4">TWF696</strain>
    </source>
</reference>
<keyword evidence="2" id="KW-0732">Signal</keyword>
<feature type="chain" id="PRO_5043485724" evidence="2">
    <location>
        <begin position="21"/>
        <end position="186"/>
    </location>
</feature>
<feature type="compositionally biased region" description="Low complexity" evidence="1">
    <location>
        <begin position="64"/>
        <end position="99"/>
    </location>
</feature>
<dbReference type="AlphaFoldDB" id="A0AAV9UBS8"/>
<organism evidence="3 4">
    <name type="scientific">Orbilia brochopaga</name>
    <dbReference type="NCBI Taxonomy" id="3140254"/>
    <lineage>
        <taxon>Eukaryota</taxon>
        <taxon>Fungi</taxon>
        <taxon>Dikarya</taxon>
        <taxon>Ascomycota</taxon>
        <taxon>Pezizomycotina</taxon>
        <taxon>Orbiliomycetes</taxon>
        <taxon>Orbiliales</taxon>
        <taxon>Orbiliaceae</taxon>
        <taxon>Orbilia</taxon>
    </lineage>
</organism>
<evidence type="ECO:0000313" key="4">
    <source>
        <dbReference type="Proteomes" id="UP001375240"/>
    </source>
</evidence>
<evidence type="ECO:0000256" key="1">
    <source>
        <dbReference type="SAM" id="MobiDB-lite"/>
    </source>
</evidence>
<feature type="compositionally biased region" description="Gly residues" evidence="1">
    <location>
        <begin position="155"/>
        <end position="168"/>
    </location>
</feature>
<evidence type="ECO:0000313" key="3">
    <source>
        <dbReference type="EMBL" id="KAK6339065.1"/>
    </source>
</evidence>
<name>A0AAV9UBS8_9PEZI</name>
<feature type="region of interest" description="Disordered" evidence="1">
    <location>
        <begin position="53"/>
        <end position="176"/>
    </location>
</feature>
<sequence length="186" mass="19059">MQFGYKSVLALTAALELVAAGTPVELMQKHQDAVVFVKQEILEVVGYTATVWVQPPPPSETPEVETPAVESPAVESPAVESPAVETPVVETPEVEAPAVHTPEAETPVIETPGPTPEPVVAVQPSEIPPAPLAPVAPVASPSPEPQPVPEYPSTSGGGSGAKSGGGHSGKATYYDAVCLTRPFSTA</sequence>
<dbReference type="Proteomes" id="UP001375240">
    <property type="component" value="Unassembled WGS sequence"/>
</dbReference>
<protein>
    <submittedName>
        <fullName evidence="3">Uncharacterized protein</fullName>
    </submittedName>
</protein>
<feature type="signal peptide" evidence="2">
    <location>
        <begin position="1"/>
        <end position="20"/>
    </location>
</feature>
<proteinExistence type="predicted"/>
<keyword evidence="4" id="KW-1185">Reference proteome</keyword>